<dbReference type="PANTHER" id="PTHR43130">
    <property type="entry name" value="ARAC-FAMILY TRANSCRIPTIONAL REGULATOR"/>
    <property type="match status" value="1"/>
</dbReference>
<name>A0A2H4T9F2_STRTU</name>
<sequence length="257" mass="26765">MHRRNLLKSAVAPAALGAMGVMGAGAIAGAAERPARSPESEKKAAAAGRSTPLRVQVLMFDGVEEQDYIAPFEVFAAAKKIGGAVETSYVALDGPRTVTSAYGTKIVVEKGWAPESADLLVVPGGGWGSPGAGVSEEIRRGTLPKALADAKRPDLIVASICTGAMLLSAAGLTKGRNCTTHHKVKDALRSQGGVIRDARVVDDGDLVTAGGITSGLDLALWLVQRELNNSDLVLSLELMLEYERRGIVWRAPGATAK</sequence>
<organism evidence="3">
    <name type="scientific">Streptomyces thioluteus</name>
    <dbReference type="NCBI Taxonomy" id="66431"/>
    <lineage>
        <taxon>Bacteria</taxon>
        <taxon>Bacillati</taxon>
        <taxon>Actinomycetota</taxon>
        <taxon>Actinomycetes</taxon>
        <taxon>Kitasatosporales</taxon>
        <taxon>Streptomycetaceae</taxon>
        <taxon>Streptomyces</taxon>
    </lineage>
</organism>
<dbReference type="SUPFAM" id="SSF52317">
    <property type="entry name" value="Class I glutamine amidotransferase-like"/>
    <property type="match status" value="1"/>
</dbReference>
<evidence type="ECO:0000313" key="3">
    <source>
        <dbReference type="EMBL" id="ATY72534.1"/>
    </source>
</evidence>
<keyword evidence="1" id="KW-0732">Signal</keyword>
<evidence type="ECO:0000256" key="1">
    <source>
        <dbReference type="SAM" id="SignalP"/>
    </source>
</evidence>
<dbReference type="Pfam" id="PF01965">
    <property type="entry name" value="DJ-1_PfpI"/>
    <property type="match status" value="1"/>
</dbReference>
<feature type="chain" id="PRO_5038464307" evidence="1">
    <location>
        <begin position="24"/>
        <end position="257"/>
    </location>
</feature>
<dbReference type="SMR" id="A0A2H4T9F2"/>
<dbReference type="PANTHER" id="PTHR43130:SF2">
    <property type="entry name" value="DJ-1_PFPI DOMAIN-CONTAINING PROTEIN"/>
    <property type="match status" value="1"/>
</dbReference>
<dbReference type="Gene3D" id="3.40.50.880">
    <property type="match status" value="1"/>
</dbReference>
<dbReference type="InterPro" id="IPR002818">
    <property type="entry name" value="DJ-1/PfpI"/>
</dbReference>
<evidence type="ECO:0000259" key="2">
    <source>
        <dbReference type="Pfam" id="PF01965"/>
    </source>
</evidence>
<feature type="signal peptide" evidence="1">
    <location>
        <begin position="1"/>
        <end position="23"/>
    </location>
</feature>
<reference evidence="3" key="1">
    <citation type="journal article" date="2017" name="ACS Chem. Biol.">
        <title>Diisonitrile Natural Product SF2768 Functions As a Chalkophore That Mediates Copper Acquisition in Streptomyces thioluteus.</title>
        <authorList>
            <person name="Wang L."/>
            <person name="Zhu M."/>
            <person name="Zhang Q."/>
            <person name="Zhang X."/>
            <person name="Yang P."/>
            <person name="Liu Z."/>
            <person name="Deng Y."/>
            <person name="Zhu Y."/>
            <person name="Huang X."/>
            <person name="Han L."/>
            <person name="Li S."/>
            <person name="He J."/>
        </authorList>
    </citation>
    <scope>NUCLEOTIDE SEQUENCE</scope>
    <source>
        <strain evidence="3">DSM 40027</strain>
    </source>
</reference>
<accession>A0A2H4T9F2</accession>
<proteinExistence type="predicted"/>
<dbReference type="EMBL" id="KY427327">
    <property type="protein sequence ID" value="ATY72534.1"/>
    <property type="molecule type" value="Genomic_DNA"/>
</dbReference>
<dbReference type="AlphaFoldDB" id="A0A2H4T9F2"/>
<dbReference type="InterPro" id="IPR029062">
    <property type="entry name" value="Class_I_gatase-like"/>
</dbReference>
<feature type="domain" description="DJ-1/PfpI" evidence="2">
    <location>
        <begin position="54"/>
        <end position="223"/>
    </location>
</feature>
<protein>
    <submittedName>
        <fullName evidence="3">AraC family transcriptional regulator</fullName>
    </submittedName>
</protein>
<dbReference type="InterPro" id="IPR052158">
    <property type="entry name" value="INH-QAR"/>
</dbReference>
<dbReference type="GO" id="GO:0006355">
    <property type="term" value="P:regulation of DNA-templated transcription"/>
    <property type="evidence" value="ECO:0007669"/>
    <property type="project" value="TreeGrafter"/>
</dbReference>